<dbReference type="NCBIfam" id="NF006506">
    <property type="entry name" value="PRK08942.1"/>
    <property type="match status" value="1"/>
</dbReference>
<protein>
    <recommendedName>
        <fullName evidence="14">D,D-heptose 1,7-bisphosphate phosphatase</fullName>
        <ecNumber evidence="14">3.1.3.-</ecNumber>
    </recommendedName>
</protein>
<dbReference type="NCBIfam" id="TIGR01662">
    <property type="entry name" value="HAD-SF-IIIA"/>
    <property type="match status" value="1"/>
</dbReference>
<proteinExistence type="inferred from homology"/>
<feature type="site" description="Stabilizes the phosphoryl group" evidence="16">
    <location>
        <position position="105"/>
    </location>
</feature>
<feature type="active site" description="Nucleophile" evidence="15">
    <location>
        <position position="11"/>
    </location>
</feature>
<dbReference type="GO" id="GO:0005737">
    <property type="term" value="C:cytoplasm"/>
    <property type="evidence" value="ECO:0007669"/>
    <property type="project" value="UniProtKB-SubCell"/>
</dbReference>
<dbReference type="AlphaFoldDB" id="A0A1J0VFU5"/>
<gene>
    <name evidence="18" type="ORF">BOX17_07965</name>
</gene>
<dbReference type="GO" id="GO:0034200">
    <property type="term" value="F:D-glycero-beta-D-manno-heptose 1,7-bisphosphate 7-phosphatase activity"/>
    <property type="evidence" value="ECO:0007669"/>
    <property type="project" value="UniProtKB-EC"/>
</dbReference>
<evidence type="ECO:0000256" key="3">
    <source>
        <dbReference type="ARBA" id="ARBA00001947"/>
    </source>
</evidence>
<dbReference type="PANTHER" id="PTHR42891">
    <property type="entry name" value="D-GLYCERO-BETA-D-MANNO-HEPTOSE-1,7-BISPHOSPHATE 7-PHOSPHATASE"/>
    <property type="match status" value="1"/>
</dbReference>
<sequence>MPQPSKLVILDRDGVINHDSDAYVKSLDEWVPYPGAIEAIARLSRAGWTVAVATNQSGIARGYYSEAVLDAMHRRLRHLVQQAGGEIAHIAYCPHGPNDGCDCRKPLTGLLEQIRQALGLETLAGSWMVGDSLRDLQAGQPMGCHPVLVRTGKGHRTEEKGEGLDQARVFDDLATFVDWLLSTEQVPGR</sequence>
<evidence type="ECO:0000256" key="8">
    <source>
        <dbReference type="ARBA" id="ARBA00022723"/>
    </source>
</evidence>
<feature type="binding site" evidence="17">
    <location>
        <position position="101"/>
    </location>
    <ligand>
        <name>Zn(2+)</name>
        <dbReference type="ChEBI" id="CHEBI:29105"/>
    </ligand>
</feature>
<comment type="cofactor">
    <cofactor evidence="3 17">
        <name>Zn(2+)</name>
        <dbReference type="ChEBI" id="CHEBI:29105"/>
    </cofactor>
</comment>
<evidence type="ECO:0000256" key="13">
    <source>
        <dbReference type="ARBA" id="ARBA00061616"/>
    </source>
</evidence>
<keyword evidence="7 14" id="KW-0963">Cytoplasm</keyword>
<keyword evidence="11 17" id="KW-0460">Magnesium</keyword>
<comment type="subcellular location">
    <subcellularLocation>
        <location evidence="4 14">Cytoplasm</location>
    </subcellularLocation>
</comment>
<dbReference type="Pfam" id="PF13242">
    <property type="entry name" value="Hydrolase_like"/>
    <property type="match status" value="1"/>
</dbReference>
<keyword evidence="9 14" id="KW-0378">Hydrolase</keyword>
<evidence type="ECO:0000256" key="15">
    <source>
        <dbReference type="PIRSR" id="PIRSR004682-1"/>
    </source>
</evidence>
<dbReference type="InterPro" id="IPR004446">
    <property type="entry name" value="Heptose_bisP_phosphatase"/>
</dbReference>
<reference evidence="19" key="1">
    <citation type="submission" date="2016-11" db="EMBL/GenBank/DDBJ databases">
        <title>Halolamina sediminis sp. nov., an extremely halophilic archaeon isolated from solar salt.</title>
        <authorList>
            <person name="Koh H.-W."/>
            <person name="Rani S."/>
            <person name="Park S.-J."/>
        </authorList>
    </citation>
    <scope>NUCLEOTIDE SEQUENCE [LARGE SCALE GENOMIC DNA]</scope>
    <source>
        <strain evidence="19">Hb3</strain>
    </source>
</reference>
<organism evidence="18 19">
    <name type="scientific">Halomonas aestuarii</name>
    <dbReference type="NCBI Taxonomy" id="1897729"/>
    <lineage>
        <taxon>Bacteria</taxon>
        <taxon>Pseudomonadati</taxon>
        <taxon>Pseudomonadota</taxon>
        <taxon>Gammaproteobacteria</taxon>
        <taxon>Oceanospirillales</taxon>
        <taxon>Halomonadaceae</taxon>
        <taxon>Halomonas</taxon>
    </lineage>
</organism>
<dbReference type="NCBIfam" id="TIGR01656">
    <property type="entry name" value="Histidinol-ppas"/>
    <property type="match status" value="1"/>
</dbReference>
<dbReference type="InterPro" id="IPR036412">
    <property type="entry name" value="HAD-like_sf"/>
</dbReference>
<comment type="similarity">
    <text evidence="13 14">Belongs to the gmhB family.</text>
</comment>
<dbReference type="CDD" id="cd07503">
    <property type="entry name" value="HAD_HisB-N"/>
    <property type="match status" value="1"/>
</dbReference>
<name>A0A1J0VFU5_9GAMM</name>
<evidence type="ECO:0000256" key="7">
    <source>
        <dbReference type="ARBA" id="ARBA00022490"/>
    </source>
</evidence>
<comment type="subunit">
    <text evidence="6">Monomer.</text>
</comment>
<dbReference type="EC" id="3.1.3.-" evidence="14"/>
<feature type="active site" description="Proton donor" evidence="15">
    <location>
        <position position="13"/>
    </location>
</feature>
<feature type="binding site" evidence="17">
    <location>
        <position position="95"/>
    </location>
    <ligand>
        <name>Zn(2+)</name>
        <dbReference type="ChEBI" id="CHEBI:29105"/>
    </ligand>
</feature>
<dbReference type="PIRSF" id="PIRSF004682">
    <property type="entry name" value="GmhB"/>
    <property type="match status" value="1"/>
</dbReference>
<dbReference type="InterPro" id="IPR023214">
    <property type="entry name" value="HAD_sf"/>
</dbReference>
<comment type="catalytic activity">
    <reaction evidence="1">
        <text>D-glycero-beta-D-manno-heptose 1,7-bisphosphate + H2O = D-glycero-beta-D-manno-heptose 1-phosphate + phosphate</text>
        <dbReference type="Rhea" id="RHEA:28518"/>
        <dbReference type="ChEBI" id="CHEBI:15377"/>
        <dbReference type="ChEBI" id="CHEBI:43474"/>
        <dbReference type="ChEBI" id="CHEBI:60208"/>
        <dbReference type="ChEBI" id="CHEBI:61593"/>
        <dbReference type="EC" id="3.1.3.82"/>
    </reaction>
</comment>
<evidence type="ECO:0000256" key="17">
    <source>
        <dbReference type="PIRSR" id="PIRSR004682-4"/>
    </source>
</evidence>
<evidence type="ECO:0000256" key="10">
    <source>
        <dbReference type="ARBA" id="ARBA00022833"/>
    </source>
</evidence>
<feature type="site" description="Stabilizes the phosphoryl group" evidence="16">
    <location>
        <position position="54"/>
    </location>
</feature>
<evidence type="ECO:0000256" key="14">
    <source>
        <dbReference type="PIRNR" id="PIRNR004682"/>
    </source>
</evidence>
<dbReference type="OrthoDB" id="9781367at2"/>
<evidence type="ECO:0000256" key="1">
    <source>
        <dbReference type="ARBA" id="ARBA00001226"/>
    </source>
</evidence>
<evidence type="ECO:0000256" key="16">
    <source>
        <dbReference type="PIRSR" id="PIRSR004682-3"/>
    </source>
</evidence>
<comment type="pathway">
    <text evidence="5">Nucleotide-sugar biosynthesis; ADP-L-glycero-beta-D-manno-heptose biosynthesis; ADP-L-glycero-beta-D-manno-heptose from D-glycero-beta-D-manno-heptose 7-phosphate: step 2/4.</text>
</comment>
<feature type="binding site" evidence="17">
    <location>
        <position position="11"/>
    </location>
    <ligand>
        <name>Mg(2+)</name>
        <dbReference type="ChEBI" id="CHEBI:18420"/>
    </ligand>
</feature>
<evidence type="ECO:0000256" key="2">
    <source>
        <dbReference type="ARBA" id="ARBA00001946"/>
    </source>
</evidence>
<evidence type="ECO:0000256" key="5">
    <source>
        <dbReference type="ARBA" id="ARBA00004708"/>
    </source>
</evidence>
<evidence type="ECO:0000313" key="19">
    <source>
        <dbReference type="Proteomes" id="UP000181985"/>
    </source>
</evidence>
<keyword evidence="12 14" id="KW-0119">Carbohydrate metabolism</keyword>
<accession>A0A1J0VFU5</accession>
<keyword evidence="19" id="KW-1185">Reference proteome</keyword>
<comment type="cofactor">
    <cofactor evidence="2 17">
        <name>Mg(2+)</name>
        <dbReference type="ChEBI" id="CHEBI:18420"/>
    </cofactor>
</comment>
<dbReference type="GO" id="GO:0005975">
    <property type="term" value="P:carbohydrate metabolic process"/>
    <property type="evidence" value="ECO:0007669"/>
    <property type="project" value="InterPro"/>
</dbReference>
<dbReference type="Gene3D" id="3.40.50.1000">
    <property type="entry name" value="HAD superfamily/HAD-like"/>
    <property type="match status" value="1"/>
</dbReference>
<feature type="site" description="Contributes to substrate recognition" evidence="16">
    <location>
        <position position="104"/>
    </location>
</feature>
<evidence type="ECO:0000313" key="18">
    <source>
        <dbReference type="EMBL" id="APE30896.1"/>
    </source>
</evidence>
<dbReference type="SUPFAM" id="SSF56784">
    <property type="entry name" value="HAD-like"/>
    <property type="match status" value="1"/>
</dbReference>
<feature type="binding site" evidence="17">
    <location>
        <position position="13"/>
    </location>
    <ligand>
        <name>Mg(2+)</name>
        <dbReference type="ChEBI" id="CHEBI:18420"/>
    </ligand>
</feature>
<keyword evidence="10 17" id="KW-0862">Zinc</keyword>
<keyword evidence="8 17" id="KW-0479">Metal-binding</keyword>
<dbReference type="GO" id="GO:0046872">
    <property type="term" value="F:metal ion binding"/>
    <property type="evidence" value="ECO:0007669"/>
    <property type="project" value="UniProtKB-KW"/>
</dbReference>
<evidence type="ECO:0000256" key="4">
    <source>
        <dbReference type="ARBA" id="ARBA00004496"/>
    </source>
</evidence>
<dbReference type="InterPro" id="IPR006543">
    <property type="entry name" value="Histidinol-phos"/>
</dbReference>
<evidence type="ECO:0000256" key="6">
    <source>
        <dbReference type="ARBA" id="ARBA00011245"/>
    </source>
</evidence>
<evidence type="ECO:0000256" key="12">
    <source>
        <dbReference type="ARBA" id="ARBA00023277"/>
    </source>
</evidence>
<feature type="binding site" evidence="17">
    <location>
        <position position="93"/>
    </location>
    <ligand>
        <name>Zn(2+)</name>
        <dbReference type="ChEBI" id="CHEBI:29105"/>
    </ligand>
</feature>
<evidence type="ECO:0000256" key="9">
    <source>
        <dbReference type="ARBA" id="ARBA00022801"/>
    </source>
</evidence>
<dbReference type="RefSeq" id="WP_071943410.1">
    <property type="nucleotide sequence ID" value="NZ_CP018139.1"/>
</dbReference>
<evidence type="ECO:0000256" key="11">
    <source>
        <dbReference type="ARBA" id="ARBA00022842"/>
    </source>
</evidence>
<dbReference type="InterPro" id="IPR006549">
    <property type="entry name" value="HAD-SF_hydro_IIIA"/>
</dbReference>
<dbReference type="EMBL" id="CP018139">
    <property type="protein sequence ID" value="APE30896.1"/>
    <property type="molecule type" value="Genomic_DNA"/>
</dbReference>
<feature type="binding site" evidence="17">
    <location>
        <position position="103"/>
    </location>
    <ligand>
        <name>Zn(2+)</name>
        <dbReference type="ChEBI" id="CHEBI:29105"/>
    </ligand>
</feature>
<dbReference type="KEGG" id="hsi:BOX17_07965"/>
<dbReference type="PANTHER" id="PTHR42891:SF1">
    <property type="entry name" value="D-GLYCERO-BETA-D-MANNO-HEPTOSE-1,7-BISPHOSPHATE 7-PHOSPHATASE"/>
    <property type="match status" value="1"/>
</dbReference>
<feature type="binding site" evidence="17">
    <location>
        <position position="131"/>
    </location>
    <ligand>
        <name>Mg(2+)</name>
        <dbReference type="ChEBI" id="CHEBI:18420"/>
    </ligand>
</feature>
<dbReference type="FunFam" id="3.40.50.1000:FF:000168">
    <property type="entry name" value="D,D-heptose 1,7-bisphosphate phosphatase"/>
    <property type="match status" value="1"/>
</dbReference>
<dbReference type="Proteomes" id="UP000181985">
    <property type="component" value="Chromosome"/>
</dbReference>